<evidence type="ECO:0000313" key="2">
    <source>
        <dbReference type="Proteomes" id="UP000799118"/>
    </source>
</evidence>
<sequence length="477" mass="53730">MRWLAPPTRREIAILLFAQRSSRLPTTLNTPLDCRFRRFNYAGVILSRLGYAPSVILKDGRRPLGWRDQLDDTIIGNHDWNDGEASHWFWPHSAMWIGKKQLNQLWPPTNEPGVSSGFWRWNDQVPTTTLVKHVPGYTILDQVIALNDILYIVTDDPESFPSVNSISTGEWEVISSQTARSVIGRYGGRVLGVSWMCNEPVPQNTTLLSLWSLYSTLQSSIVTSLPYPTRFILPQIPAFTDDDLDETGARKDDSMPRSRSSTGFHPFLPKAAFLHMGVLYQEDWADYMRLVVADYQVAGADGLSAVLQQAKYGRIFEEPEQEKTAVTYIHRPGALREEDHDALVRALNKMSKDRKVDVHFVEAIDSDNNAEWGERMAAIVKSNVILAVQGPDILDGVFLKPSPTTTMVELFSPNTASREHQSVAESLGINYIAWSNTRKLSSDEITRLSNSQNDDQGRDVPVDSDAIVKAIWDTLTR</sequence>
<evidence type="ECO:0000313" key="1">
    <source>
        <dbReference type="EMBL" id="KAE9400511.1"/>
    </source>
</evidence>
<proteinExistence type="predicted"/>
<dbReference type="EMBL" id="ML769455">
    <property type="protein sequence ID" value="KAE9400511.1"/>
    <property type="molecule type" value="Genomic_DNA"/>
</dbReference>
<gene>
    <name evidence="1" type="ORF">BT96DRAFT_919370</name>
</gene>
<organism evidence="1 2">
    <name type="scientific">Gymnopus androsaceus JB14</name>
    <dbReference type="NCBI Taxonomy" id="1447944"/>
    <lineage>
        <taxon>Eukaryota</taxon>
        <taxon>Fungi</taxon>
        <taxon>Dikarya</taxon>
        <taxon>Basidiomycota</taxon>
        <taxon>Agaricomycotina</taxon>
        <taxon>Agaricomycetes</taxon>
        <taxon>Agaricomycetidae</taxon>
        <taxon>Agaricales</taxon>
        <taxon>Marasmiineae</taxon>
        <taxon>Omphalotaceae</taxon>
        <taxon>Gymnopus</taxon>
    </lineage>
</organism>
<reference evidence="1" key="1">
    <citation type="journal article" date="2019" name="Environ. Microbiol.">
        <title>Fungal ecological strategies reflected in gene transcription - a case study of two litter decomposers.</title>
        <authorList>
            <person name="Barbi F."/>
            <person name="Kohler A."/>
            <person name="Barry K."/>
            <person name="Baskaran P."/>
            <person name="Daum C."/>
            <person name="Fauchery L."/>
            <person name="Ihrmark K."/>
            <person name="Kuo A."/>
            <person name="LaButti K."/>
            <person name="Lipzen A."/>
            <person name="Morin E."/>
            <person name="Grigoriev I.V."/>
            <person name="Henrissat B."/>
            <person name="Lindahl B."/>
            <person name="Martin F."/>
        </authorList>
    </citation>
    <scope>NUCLEOTIDE SEQUENCE</scope>
    <source>
        <strain evidence="1">JB14</strain>
    </source>
</reference>
<keyword evidence="2" id="KW-1185">Reference proteome</keyword>
<dbReference type="Proteomes" id="UP000799118">
    <property type="component" value="Unassembled WGS sequence"/>
</dbReference>
<protein>
    <submittedName>
        <fullName evidence="1">Uncharacterized protein</fullName>
    </submittedName>
</protein>
<accession>A0A6A4HRX9</accession>
<name>A0A6A4HRX9_9AGAR</name>
<dbReference type="AlphaFoldDB" id="A0A6A4HRX9"/>
<dbReference type="OrthoDB" id="529273at2759"/>